<feature type="domain" description="RNA polymerase sigma-70 region 2" evidence="5">
    <location>
        <begin position="21"/>
        <end position="88"/>
    </location>
</feature>
<dbReference type="InterPro" id="IPR013249">
    <property type="entry name" value="RNA_pol_sigma70_r4_t2"/>
</dbReference>
<dbReference type="InterPro" id="IPR013325">
    <property type="entry name" value="RNA_pol_sigma_r2"/>
</dbReference>
<dbReference type="Pfam" id="PF04542">
    <property type="entry name" value="Sigma70_r2"/>
    <property type="match status" value="1"/>
</dbReference>
<dbReference type="SUPFAM" id="SSF88946">
    <property type="entry name" value="Sigma2 domain of RNA polymerase sigma factors"/>
    <property type="match status" value="1"/>
</dbReference>
<organism evidence="7 8">
    <name type="scientific">Pseudopedobacter saltans</name>
    <dbReference type="NCBI Taxonomy" id="151895"/>
    <lineage>
        <taxon>Bacteria</taxon>
        <taxon>Pseudomonadati</taxon>
        <taxon>Bacteroidota</taxon>
        <taxon>Sphingobacteriia</taxon>
        <taxon>Sphingobacteriales</taxon>
        <taxon>Sphingobacteriaceae</taxon>
        <taxon>Pseudopedobacter</taxon>
    </lineage>
</organism>
<evidence type="ECO:0000256" key="2">
    <source>
        <dbReference type="ARBA" id="ARBA00023015"/>
    </source>
</evidence>
<evidence type="ECO:0000256" key="3">
    <source>
        <dbReference type="ARBA" id="ARBA00023082"/>
    </source>
</evidence>
<dbReference type="SUPFAM" id="SSF88659">
    <property type="entry name" value="Sigma3 and sigma4 domains of RNA polymerase sigma factors"/>
    <property type="match status" value="1"/>
</dbReference>
<dbReference type="AlphaFoldDB" id="A0A2W5GP14"/>
<dbReference type="PANTHER" id="PTHR43133:SF46">
    <property type="entry name" value="RNA POLYMERASE SIGMA-70 FACTOR ECF SUBFAMILY"/>
    <property type="match status" value="1"/>
</dbReference>
<reference evidence="7 8" key="1">
    <citation type="submission" date="2017-11" db="EMBL/GenBank/DDBJ databases">
        <title>Infants hospitalized years apart are colonized by the same room-sourced microbial strains.</title>
        <authorList>
            <person name="Brooks B."/>
            <person name="Olm M.R."/>
            <person name="Firek B.A."/>
            <person name="Baker R."/>
            <person name="Thomas B.C."/>
            <person name="Morowitz M.J."/>
            <person name="Banfield J.F."/>
        </authorList>
    </citation>
    <scope>NUCLEOTIDE SEQUENCE [LARGE SCALE GENOMIC DNA]</scope>
    <source>
        <strain evidence="7">S2_009_000_R2_76</strain>
    </source>
</reference>
<evidence type="ECO:0000259" key="5">
    <source>
        <dbReference type="Pfam" id="PF04542"/>
    </source>
</evidence>
<feature type="domain" description="RNA polymerase sigma factor 70 region 4 type 2" evidence="6">
    <location>
        <begin position="115"/>
        <end position="166"/>
    </location>
</feature>
<evidence type="ECO:0000259" key="6">
    <source>
        <dbReference type="Pfam" id="PF08281"/>
    </source>
</evidence>
<dbReference type="NCBIfam" id="TIGR02937">
    <property type="entry name" value="sigma70-ECF"/>
    <property type="match status" value="1"/>
</dbReference>
<dbReference type="InterPro" id="IPR039425">
    <property type="entry name" value="RNA_pol_sigma-70-like"/>
</dbReference>
<gene>
    <name evidence="7" type="ORF">DI598_13935</name>
</gene>
<dbReference type="PANTHER" id="PTHR43133">
    <property type="entry name" value="RNA POLYMERASE ECF-TYPE SIGMA FACTO"/>
    <property type="match status" value="1"/>
</dbReference>
<dbReference type="GO" id="GO:0016987">
    <property type="term" value="F:sigma factor activity"/>
    <property type="evidence" value="ECO:0007669"/>
    <property type="project" value="UniProtKB-KW"/>
</dbReference>
<comment type="similarity">
    <text evidence="1">Belongs to the sigma-70 factor family. ECF subfamily.</text>
</comment>
<dbReference type="EMBL" id="QFOI01000291">
    <property type="protein sequence ID" value="PZP44972.1"/>
    <property type="molecule type" value="Genomic_DNA"/>
</dbReference>
<proteinExistence type="inferred from homology"/>
<keyword evidence="3" id="KW-0731">Sigma factor</keyword>
<sequence>MTREDIIQKCRQNDRLAQKRLYELTAPKLFLVCKRYLRQDADIQAALTEAFYILFTKIYQLESMAAFDAWSKTITVNVCLQNIRKSKKFLSEKDEISESNGGTDVSVLDDLQEKDLLQLLEYLPSGAKAVFNLYVIEGYAHKEIAQLLDISEGTSKSQLNYAKSKLRNLVEQYYYAKQN</sequence>
<dbReference type="Proteomes" id="UP000249645">
    <property type="component" value="Unassembled WGS sequence"/>
</dbReference>
<dbReference type="Pfam" id="PF08281">
    <property type="entry name" value="Sigma70_r4_2"/>
    <property type="match status" value="1"/>
</dbReference>
<comment type="caution">
    <text evidence="7">The sequence shown here is derived from an EMBL/GenBank/DDBJ whole genome shotgun (WGS) entry which is preliminary data.</text>
</comment>
<evidence type="ECO:0000256" key="4">
    <source>
        <dbReference type="ARBA" id="ARBA00023163"/>
    </source>
</evidence>
<name>A0A2W5GP14_9SPHI</name>
<keyword evidence="2" id="KW-0805">Transcription regulation</keyword>
<dbReference type="InterPro" id="IPR014284">
    <property type="entry name" value="RNA_pol_sigma-70_dom"/>
</dbReference>
<protein>
    <submittedName>
        <fullName evidence="7">RNA polymerase subunit sigma-24</fullName>
    </submittedName>
</protein>
<dbReference type="GO" id="GO:0006352">
    <property type="term" value="P:DNA-templated transcription initiation"/>
    <property type="evidence" value="ECO:0007669"/>
    <property type="project" value="InterPro"/>
</dbReference>
<accession>A0A2W5GP14</accession>
<evidence type="ECO:0000313" key="8">
    <source>
        <dbReference type="Proteomes" id="UP000249645"/>
    </source>
</evidence>
<evidence type="ECO:0000313" key="7">
    <source>
        <dbReference type="EMBL" id="PZP44972.1"/>
    </source>
</evidence>
<dbReference type="InterPro" id="IPR013324">
    <property type="entry name" value="RNA_pol_sigma_r3/r4-like"/>
</dbReference>
<evidence type="ECO:0000256" key="1">
    <source>
        <dbReference type="ARBA" id="ARBA00010641"/>
    </source>
</evidence>
<dbReference type="InterPro" id="IPR036388">
    <property type="entry name" value="WH-like_DNA-bd_sf"/>
</dbReference>
<dbReference type="InterPro" id="IPR007627">
    <property type="entry name" value="RNA_pol_sigma70_r2"/>
</dbReference>
<keyword evidence="4" id="KW-0804">Transcription</keyword>
<dbReference type="Gene3D" id="1.10.10.10">
    <property type="entry name" value="Winged helix-like DNA-binding domain superfamily/Winged helix DNA-binding domain"/>
    <property type="match status" value="1"/>
</dbReference>
<dbReference type="GO" id="GO:0003677">
    <property type="term" value="F:DNA binding"/>
    <property type="evidence" value="ECO:0007669"/>
    <property type="project" value="InterPro"/>
</dbReference>
<dbReference type="Gene3D" id="1.10.1740.10">
    <property type="match status" value="1"/>
</dbReference>